<evidence type="ECO:0000313" key="1">
    <source>
        <dbReference type="EMBL" id="TFK31924.1"/>
    </source>
</evidence>
<feature type="non-terminal residue" evidence="1">
    <location>
        <position position="1"/>
    </location>
</feature>
<dbReference type="AlphaFoldDB" id="A0A5C3LFN6"/>
<reference evidence="1 2" key="1">
    <citation type="journal article" date="2019" name="Nat. Ecol. Evol.">
        <title>Megaphylogeny resolves global patterns of mushroom evolution.</title>
        <authorList>
            <person name="Varga T."/>
            <person name="Krizsan K."/>
            <person name="Foldi C."/>
            <person name="Dima B."/>
            <person name="Sanchez-Garcia M."/>
            <person name="Sanchez-Ramirez S."/>
            <person name="Szollosi G.J."/>
            <person name="Szarkandi J.G."/>
            <person name="Papp V."/>
            <person name="Albert L."/>
            <person name="Andreopoulos W."/>
            <person name="Angelini C."/>
            <person name="Antonin V."/>
            <person name="Barry K.W."/>
            <person name="Bougher N.L."/>
            <person name="Buchanan P."/>
            <person name="Buyck B."/>
            <person name="Bense V."/>
            <person name="Catcheside P."/>
            <person name="Chovatia M."/>
            <person name="Cooper J."/>
            <person name="Damon W."/>
            <person name="Desjardin D."/>
            <person name="Finy P."/>
            <person name="Geml J."/>
            <person name="Haridas S."/>
            <person name="Hughes K."/>
            <person name="Justo A."/>
            <person name="Karasinski D."/>
            <person name="Kautmanova I."/>
            <person name="Kiss B."/>
            <person name="Kocsube S."/>
            <person name="Kotiranta H."/>
            <person name="LaButti K.M."/>
            <person name="Lechner B.E."/>
            <person name="Liimatainen K."/>
            <person name="Lipzen A."/>
            <person name="Lukacs Z."/>
            <person name="Mihaltcheva S."/>
            <person name="Morgado L.N."/>
            <person name="Niskanen T."/>
            <person name="Noordeloos M.E."/>
            <person name="Ohm R.A."/>
            <person name="Ortiz-Santana B."/>
            <person name="Ovrebo C."/>
            <person name="Racz N."/>
            <person name="Riley R."/>
            <person name="Savchenko A."/>
            <person name="Shiryaev A."/>
            <person name="Soop K."/>
            <person name="Spirin V."/>
            <person name="Szebenyi C."/>
            <person name="Tomsovsky M."/>
            <person name="Tulloss R.E."/>
            <person name="Uehling J."/>
            <person name="Grigoriev I.V."/>
            <person name="Vagvolgyi C."/>
            <person name="Papp T."/>
            <person name="Martin F.M."/>
            <person name="Miettinen O."/>
            <person name="Hibbett D.S."/>
            <person name="Nagy L.G."/>
        </authorList>
    </citation>
    <scope>NUCLEOTIDE SEQUENCE [LARGE SCALE GENOMIC DNA]</scope>
    <source>
        <strain evidence="1 2">CBS 166.37</strain>
    </source>
</reference>
<evidence type="ECO:0000313" key="2">
    <source>
        <dbReference type="Proteomes" id="UP000308652"/>
    </source>
</evidence>
<gene>
    <name evidence="1" type="ORF">BDQ12DRAFT_591048</name>
</gene>
<dbReference type="EMBL" id="ML213696">
    <property type="protein sequence ID" value="TFK31924.1"/>
    <property type="molecule type" value="Genomic_DNA"/>
</dbReference>
<feature type="non-terminal residue" evidence="1">
    <location>
        <position position="87"/>
    </location>
</feature>
<dbReference type="OrthoDB" id="3133286at2759"/>
<accession>A0A5C3LFN6</accession>
<dbReference type="Proteomes" id="UP000308652">
    <property type="component" value="Unassembled WGS sequence"/>
</dbReference>
<name>A0A5C3LFN6_9AGAR</name>
<sequence length="87" mass="10093">PIATYRILYYHSEYLGLGSKVDILTPGTMLFPPVMEKDVALRSEIPPVPFPMLLLHKLQGWDDHRLAKEKYKRDKMAQDAKDIVRLL</sequence>
<organism evidence="1 2">
    <name type="scientific">Crucibulum laeve</name>
    <dbReference type="NCBI Taxonomy" id="68775"/>
    <lineage>
        <taxon>Eukaryota</taxon>
        <taxon>Fungi</taxon>
        <taxon>Dikarya</taxon>
        <taxon>Basidiomycota</taxon>
        <taxon>Agaricomycotina</taxon>
        <taxon>Agaricomycetes</taxon>
        <taxon>Agaricomycetidae</taxon>
        <taxon>Agaricales</taxon>
        <taxon>Agaricineae</taxon>
        <taxon>Nidulariaceae</taxon>
        <taxon>Crucibulum</taxon>
    </lineage>
</organism>
<keyword evidence="2" id="KW-1185">Reference proteome</keyword>
<proteinExistence type="predicted"/>
<protein>
    <submittedName>
        <fullName evidence="1">Uncharacterized protein</fullName>
    </submittedName>
</protein>